<proteinExistence type="predicted"/>
<dbReference type="Proteomes" id="UP001054902">
    <property type="component" value="Unassembled WGS sequence"/>
</dbReference>
<evidence type="ECO:0000313" key="2">
    <source>
        <dbReference type="Proteomes" id="UP001054902"/>
    </source>
</evidence>
<dbReference type="AlphaFoldDB" id="A0AAD3CDK7"/>
<name>A0AAD3CDK7_9STRA</name>
<gene>
    <name evidence="1" type="ORF">CTEN210_00641</name>
</gene>
<protein>
    <submittedName>
        <fullName evidence="1">Uncharacterized protein</fullName>
    </submittedName>
</protein>
<organism evidence="1 2">
    <name type="scientific">Chaetoceros tenuissimus</name>
    <dbReference type="NCBI Taxonomy" id="426638"/>
    <lineage>
        <taxon>Eukaryota</taxon>
        <taxon>Sar</taxon>
        <taxon>Stramenopiles</taxon>
        <taxon>Ochrophyta</taxon>
        <taxon>Bacillariophyta</taxon>
        <taxon>Coscinodiscophyceae</taxon>
        <taxon>Chaetocerotophycidae</taxon>
        <taxon>Chaetocerotales</taxon>
        <taxon>Chaetocerotaceae</taxon>
        <taxon>Chaetoceros</taxon>
    </lineage>
</organism>
<keyword evidence="2" id="KW-1185">Reference proteome</keyword>
<accession>A0AAD3CDK7</accession>
<evidence type="ECO:0000313" key="1">
    <source>
        <dbReference type="EMBL" id="GFH44167.1"/>
    </source>
</evidence>
<comment type="caution">
    <text evidence="1">The sequence shown here is derived from an EMBL/GenBank/DDBJ whole genome shotgun (WGS) entry which is preliminary data.</text>
</comment>
<reference evidence="1 2" key="1">
    <citation type="journal article" date="2021" name="Sci. Rep.">
        <title>The genome of the diatom Chaetoceros tenuissimus carries an ancient integrated fragment of an extant virus.</title>
        <authorList>
            <person name="Hongo Y."/>
            <person name="Kimura K."/>
            <person name="Takaki Y."/>
            <person name="Yoshida Y."/>
            <person name="Baba S."/>
            <person name="Kobayashi G."/>
            <person name="Nagasaki K."/>
            <person name="Hano T."/>
            <person name="Tomaru Y."/>
        </authorList>
    </citation>
    <scope>NUCLEOTIDE SEQUENCE [LARGE SCALE GENOMIC DNA]</scope>
    <source>
        <strain evidence="1 2">NIES-3715</strain>
    </source>
</reference>
<dbReference type="EMBL" id="BLLK01000019">
    <property type="protein sequence ID" value="GFH44167.1"/>
    <property type="molecule type" value="Genomic_DNA"/>
</dbReference>
<sequence>MCLSRSSSLIFSDASLIPIQHDRITEDLTKIAERLSKGKDNSCVDTRIQSDTRTQLYMTPKRSPTQVNEYDLSPPPVKRGRLQPRYYEVNEFSSVPAFPEFDDLVFGKTEKIGKQKYILTPRHRIRSEQAFF</sequence>